<dbReference type="Pfam" id="PF02583">
    <property type="entry name" value="Trns_repr_metal"/>
    <property type="match status" value="1"/>
</dbReference>
<organism evidence="1 2">
    <name type="scientific">Candidatus Taylorbacteria bacterium RIFCSPHIGHO2_02_49_25</name>
    <dbReference type="NCBI Taxonomy" id="1802305"/>
    <lineage>
        <taxon>Bacteria</taxon>
        <taxon>Candidatus Tayloriibacteriota</taxon>
    </lineage>
</organism>
<reference evidence="1 2" key="1">
    <citation type="journal article" date="2016" name="Nat. Commun.">
        <title>Thousands of microbial genomes shed light on interconnected biogeochemical processes in an aquifer system.</title>
        <authorList>
            <person name="Anantharaman K."/>
            <person name="Brown C.T."/>
            <person name="Hug L.A."/>
            <person name="Sharon I."/>
            <person name="Castelle C.J."/>
            <person name="Probst A.J."/>
            <person name="Thomas B.C."/>
            <person name="Singh A."/>
            <person name="Wilkins M.J."/>
            <person name="Karaoz U."/>
            <person name="Brodie E.L."/>
            <person name="Williams K.H."/>
            <person name="Hubbard S.S."/>
            <person name="Banfield J.F."/>
        </authorList>
    </citation>
    <scope>NUCLEOTIDE SEQUENCE [LARGE SCALE GENOMIC DNA]</scope>
</reference>
<protein>
    <recommendedName>
        <fullName evidence="3">Transcriptional regulator</fullName>
    </recommendedName>
</protein>
<dbReference type="GO" id="GO:0003677">
    <property type="term" value="F:DNA binding"/>
    <property type="evidence" value="ECO:0007669"/>
    <property type="project" value="InterPro"/>
</dbReference>
<accession>A0A1G2MDP5</accession>
<evidence type="ECO:0000313" key="2">
    <source>
        <dbReference type="Proteomes" id="UP000176493"/>
    </source>
</evidence>
<dbReference type="PANTHER" id="PTHR33677:SF3">
    <property type="entry name" value="COPPER-SENSING TRANSCRIPTIONAL REPRESSOR RICR"/>
    <property type="match status" value="1"/>
</dbReference>
<dbReference type="InterPro" id="IPR003735">
    <property type="entry name" value="Metal_Tscrpt_repr"/>
</dbReference>
<dbReference type="PANTHER" id="PTHR33677">
    <property type="entry name" value="TRANSCRIPTIONAL REPRESSOR FRMR-RELATED"/>
    <property type="match status" value="1"/>
</dbReference>
<dbReference type="AlphaFoldDB" id="A0A1G2MDP5"/>
<dbReference type="CDD" id="cd10148">
    <property type="entry name" value="CsoR-like_DUF156"/>
    <property type="match status" value="1"/>
</dbReference>
<dbReference type="EMBL" id="MHRJ01000039">
    <property type="protein sequence ID" value="OHA21854.1"/>
    <property type="molecule type" value="Genomic_DNA"/>
</dbReference>
<dbReference type="Gene3D" id="1.20.58.1000">
    <property type="entry name" value="Metal-sensitive repressor, helix protomer"/>
    <property type="match status" value="1"/>
</dbReference>
<sequence length="90" mass="10441">MESSVQRKISRRLSIIEGQFRGVKKMVEEERYCVDIITQTEAVKNALSSVENALLEKHLSKHVVDQMKKGEERKAIAEILKIYKLAQRKK</sequence>
<comment type="caution">
    <text evidence="1">The sequence shown here is derived from an EMBL/GenBank/DDBJ whole genome shotgun (WGS) entry which is preliminary data.</text>
</comment>
<evidence type="ECO:0000313" key="1">
    <source>
        <dbReference type="EMBL" id="OHA21854.1"/>
    </source>
</evidence>
<dbReference type="GO" id="GO:0045892">
    <property type="term" value="P:negative regulation of DNA-templated transcription"/>
    <property type="evidence" value="ECO:0007669"/>
    <property type="project" value="UniProtKB-ARBA"/>
</dbReference>
<gene>
    <name evidence="1" type="ORF">A2W52_02510</name>
</gene>
<name>A0A1G2MDP5_9BACT</name>
<dbReference type="InterPro" id="IPR038390">
    <property type="entry name" value="Metal_Tscrpt_repr_sf"/>
</dbReference>
<proteinExistence type="predicted"/>
<evidence type="ECO:0008006" key="3">
    <source>
        <dbReference type="Google" id="ProtNLM"/>
    </source>
</evidence>
<dbReference type="GO" id="GO:0046872">
    <property type="term" value="F:metal ion binding"/>
    <property type="evidence" value="ECO:0007669"/>
    <property type="project" value="InterPro"/>
</dbReference>
<dbReference type="Proteomes" id="UP000176493">
    <property type="component" value="Unassembled WGS sequence"/>
</dbReference>